<dbReference type="PROSITE" id="PS50089">
    <property type="entry name" value="ZF_RING_2"/>
    <property type="match status" value="1"/>
</dbReference>
<keyword evidence="8" id="KW-1185">Reference proteome</keyword>
<dbReference type="SUPFAM" id="SSF57850">
    <property type="entry name" value="RING/U-box"/>
    <property type="match status" value="1"/>
</dbReference>
<name>A0A2Z7BKZ1_9LAMI</name>
<keyword evidence="5" id="KW-1133">Transmembrane helix</keyword>
<organism evidence="7 8">
    <name type="scientific">Dorcoceras hygrometricum</name>
    <dbReference type="NCBI Taxonomy" id="472368"/>
    <lineage>
        <taxon>Eukaryota</taxon>
        <taxon>Viridiplantae</taxon>
        <taxon>Streptophyta</taxon>
        <taxon>Embryophyta</taxon>
        <taxon>Tracheophyta</taxon>
        <taxon>Spermatophyta</taxon>
        <taxon>Magnoliopsida</taxon>
        <taxon>eudicotyledons</taxon>
        <taxon>Gunneridae</taxon>
        <taxon>Pentapetalae</taxon>
        <taxon>asterids</taxon>
        <taxon>lamiids</taxon>
        <taxon>Lamiales</taxon>
        <taxon>Gesneriaceae</taxon>
        <taxon>Didymocarpoideae</taxon>
        <taxon>Trichosporeae</taxon>
        <taxon>Loxocarpinae</taxon>
        <taxon>Dorcoceras</taxon>
    </lineage>
</organism>
<dbReference type="SMART" id="SM00184">
    <property type="entry name" value="RING"/>
    <property type="match status" value="1"/>
</dbReference>
<dbReference type="InterPro" id="IPR017907">
    <property type="entry name" value="Znf_RING_CS"/>
</dbReference>
<protein>
    <recommendedName>
        <fullName evidence="6">RING-type domain-containing protein</fullName>
    </recommendedName>
</protein>
<dbReference type="InterPro" id="IPR001841">
    <property type="entry name" value="Znf_RING"/>
</dbReference>
<feature type="transmembrane region" description="Helical" evidence="5">
    <location>
        <begin position="229"/>
        <end position="254"/>
    </location>
</feature>
<reference evidence="7 8" key="1">
    <citation type="journal article" date="2015" name="Proc. Natl. Acad. Sci. U.S.A.">
        <title>The resurrection genome of Boea hygrometrica: A blueprint for survival of dehydration.</title>
        <authorList>
            <person name="Xiao L."/>
            <person name="Yang G."/>
            <person name="Zhang L."/>
            <person name="Yang X."/>
            <person name="Zhao S."/>
            <person name="Ji Z."/>
            <person name="Zhou Q."/>
            <person name="Hu M."/>
            <person name="Wang Y."/>
            <person name="Chen M."/>
            <person name="Xu Y."/>
            <person name="Jin H."/>
            <person name="Xiao X."/>
            <person name="Hu G."/>
            <person name="Bao F."/>
            <person name="Hu Y."/>
            <person name="Wan P."/>
            <person name="Li L."/>
            <person name="Deng X."/>
            <person name="Kuang T."/>
            <person name="Xiang C."/>
            <person name="Zhu J.K."/>
            <person name="Oliver M.J."/>
            <person name="He Y."/>
        </authorList>
    </citation>
    <scope>NUCLEOTIDE SEQUENCE [LARGE SCALE GENOMIC DNA]</scope>
    <source>
        <strain evidence="8">cv. XS01</strain>
    </source>
</reference>
<evidence type="ECO:0000313" key="7">
    <source>
        <dbReference type="EMBL" id="KZV35293.1"/>
    </source>
</evidence>
<dbReference type="Proteomes" id="UP000250235">
    <property type="component" value="Unassembled WGS sequence"/>
</dbReference>
<keyword evidence="3" id="KW-0862">Zinc</keyword>
<gene>
    <name evidence="7" type="ORF">F511_40934</name>
</gene>
<evidence type="ECO:0000256" key="3">
    <source>
        <dbReference type="ARBA" id="ARBA00022833"/>
    </source>
</evidence>
<evidence type="ECO:0000259" key="6">
    <source>
        <dbReference type="PROSITE" id="PS50089"/>
    </source>
</evidence>
<dbReference type="GO" id="GO:0008270">
    <property type="term" value="F:zinc ion binding"/>
    <property type="evidence" value="ECO:0007669"/>
    <property type="project" value="UniProtKB-KW"/>
</dbReference>
<keyword evidence="1" id="KW-0479">Metal-binding</keyword>
<dbReference type="InterPro" id="IPR027370">
    <property type="entry name" value="Znf-RING_euk"/>
</dbReference>
<dbReference type="AlphaFoldDB" id="A0A2Z7BKZ1"/>
<proteinExistence type="predicted"/>
<dbReference type="EMBL" id="KV004685">
    <property type="protein sequence ID" value="KZV35293.1"/>
    <property type="molecule type" value="Genomic_DNA"/>
</dbReference>
<dbReference type="Gene3D" id="3.30.40.10">
    <property type="entry name" value="Zinc/RING finger domain, C3HC4 (zinc finger)"/>
    <property type="match status" value="1"/>
</dbReference>
<dbReference type="OrthoDB" id="252722at2759"/>
<accession>A0A2Z7BKZ1</accession>
<dbReference type="PROSITE" id="PS00518">
    <property type="entry name" value="ZF_RING_1"/>
    <property type="match status" value="1"/>
</dbReference>
<feature type="domain" description="RING-type" evidence="6">
    <location>
        <begin position="45"/>
        <end position="100"/>
    </location>
</feature>
<keyword evidence="2 4" id="KW-0863">Zinc-finger</keyword>
<dbReference type="PANTHER" id="PTHR46616:SF11">
    <property type="entry name" value="E3 UBIQUITIN-PROTEIN LIGASE RNF182-LIKE"/>
    <property type="match status" value="1"/>
</dbReference>
<evidence type="ECO:0000256" key="4">
    <source>
        <dbReference type="PROSITE-ProRule" id="PRU00175"/>
    </source>
</evidence>
<evidence type="ECO:0000256" key="2">
    <source>
        <dbReference type="ARBA" id="ARBA00022771"/>
    </source>
</evidence>
<dbReference type="PANTHER" id="PTHR46616">
    <property type="entry name" value="UBIQUITIN-PROTEIN LIGASE"/>
    <property type="match status" value="1"/>
</dbReference>
<evidence type="ECO:0000256" key="1">
    <source>
        <dbReference type="ARBA" id="ARBA00022723"/>
    </source>
</evidence>
<dbReference type="Pfam" id="PF13445">
    <property type="entry name" value="zf-RING_UBOX"/>
    <property type="match status" value="1"/>
</dbReference>
<evidence type="ECO:0000313" key="8">
    <source>
        <dbReference type="Proteomes" id="UP000250235"/>
    </source>
</evidence>
<evidence type="ECO:0000256" key="5">
    <source>
        <dbReference type="SAM" id="Phobius"/>
    </source>
</evidence>
<dbReference type="InterPro" id="IPR013083">
    <property type="entry name" value="Znf_RING/FYVE/PHD"/>
</dbReference>
<keyword evidence="5" id="KW-0472">Membrane</keyword>
<keyword evidence="5" id="KW-0812">Transmembrane</keyword>
<sequence length="263" mass="29975">MWRSLSRSIAGFGPKKNNGELVRACHDFSDDETASTVSTEEGLECPICWESFNIVENVPYVLWCGHTICKNCVLGLRWAAMKFSTQQIQIPLFVSCPWCNLLTFRLVYKGNLKFPSKNFFLLWMVESRNGDRVKSPSSICRDRQQVWSPRCTSIVGNFSSSFSHRRMHRLGRSSSSSNSNRNNDNLLAVRPQISFHKSLEFFIHVTTKLPLVILVVIILFALPTCAAVLMLYLVITILFALPAILVLYFAYPALDWLGREIRS</sequence>
<feature type="transmembrane region" description="Helical" evidence="5">
    <location>
        <begin position="201"/>
        <end position="223"/>
    </location>
</feature>